<accession>A0A2N9IAK8</accession>
<evidence type="ECO:0000256" key="4">
    <source>
        <dbReference type="ARBA" id="ARBA00022525"/>
    </source>
</evidence>
<name>A0A2N9IAK8_FAGSY</name>
<evidence type="ECO:0000256" key="7">
    <source>
        <dbReference type="ARBA" id="ARBA00023316"/>
    </source>
</evidence>
<dbReference type="GO" id="GO:0005975">
    <property type="term" value="P:carbohydrate metabolic process"/>
    <property type="evidence" value="ECO:0007669"/>
    <property type="project" value="InterPro"/>
</dbReference>
<dbReference type="Gene3D" id="2.160.20.10">
    <property type="entry name" value="Single-stranded right-handed beta-helix, Pectin lyase-like"/>
    <property type="match status" value="1"/>
</dbReference>
<keyword evidence="4" id="KW-0964">Secreted</keyword>
<gene>
    <name evidence="10" type="ORF">FSB_LOCUS49187</name>
</gene>
<sequence length="411" mass="43697">MTIAGRFEVKAVVVLGLAFSCFVAEAISRRGLIDAGPTDFNVNSYGAKADDKTNNEQAFMKAWVAACKSSGPAAKLVFPKGTYLTGPVTFAGPCTVSEITVEVQGTIKATTDVSDYSSPEWFSFESIDGLTLYGTGGGFNGQGEASWKYNDCHDNSQCQLLATSIYFRRLNNTIVHGITSLNSKSFHTHVVSCQNFTAYNLTITAPANSPNTDGMHISMSNLVNISNSVIATGDDCISIGQGNTNISITKITCGPGHGISIGSLGKYDDEKDVSGIVVTNCTLKNTTNGARIKTWPGSPPSKASSITFQDIIMDMVQNPIIIDQKYGSHKSAPSRVQISDVHFKNIVGTTTSKVAVTLSCSSQVPCQGVELFDIDLDYMGMSAVKDVVQFSNSCLNAKVKSGGKQNPPACH</sequence>
<evidence type="ECO:0000256" key="8">
    <source>
        <dbReference type="PROSITE-ProRule" id="PRU10052"/>
    </source>
</evidence>
<evidence type="ECO:0000256" key="2">
    <source>
        <dbReference type="ARBA" id="ARBA00008834"/>
    </source>
</evidence>
<dbReference type="PANTHER" id="PTHR31375">
    <property type="match status" value="1"/>
</dbReference>
<dbReference type="InterPro" id="IPR000743">
    <property type="entry name" value="Glyco_hydro_28"/>
</dbReference>
<dbReference type="GO" id="GO:0071555">
    <property type="term" value="P:cell wall organization"/>
    <property type="evidence" value="ECO:0007669"/>
    <property type="project" value="UniProtKB-KW"/>
</dbReference>
<keyword evidence="3" id="KW-0134">Cell wall</keyword>
<organism evidence="10">
    <name type="scientific">Fagus sylvatica</name>
    <name type="common">Beechnut</name>
    <dbReference type="NCBI Taxonomy" id="28930"/>
    <lineage>
        <taxon>Eukaryota</taxon>
        <taxon>Viridiplantae</taxon>
        <taxon>Streptophyta</taxon>
        <taxon>Embryophyta</taxon>
        <taxon>Tracheophyta</taxon>
        <taxon>Spermatophyta</taxon>
        <taxon>Magnoliopsida</taxon>
        <taxon>eudicotyledons</taxon>
        <taxon>Gunneridae</taxon>
        <taxon>Pentapetalae</taxon>
        <taxon>rosids</taxon>
        <taxon>fabids</taxon>
        <taxon>Fagales</taxon>
        <taxon>Fagaceae</taxon>
        <taxon>Fagus</taxon>
    </lineage>
</organism>
<comment type="similarity">
    <text evidence="2 9">Belongs to the glycosyl hydrolase 28 family.</text>
</comment>
<dbReference type="InterPro" id="IPR012334">
    <property type="entry name" value="Pectin_lyas_fold"/>
</dbReference>
<dbReference type="PROSITE" id="PS51257">
    <property type="entry name" value="PROKAR_LIPOPROTEIN"/>
    <property type="match status" value="1"/>
</dbReference>
<evidence type="ECO:0000256" key="6">
    <source>
        <dbReference type="ARBA" id="ARBA00023295"/>
    </source>
</evidence>
<keyword evidence="6 9" id="KW-0326">Glycosidase</keyword>
<keyword evidence="7" id="KW-0961">Cell wall biogenesis/degradation</keyword>
<dbReference type="PROSITE" id="PS00502">
    <property type="entry name" value="POLYGALACTURONASE"/>
    <property type="match status" value="1"/>
</dbReference>
<dbReference type="Pfam" id="PF00295">
    <property type="entry name" value="Glyco_hydro_28"/>
    <property type="match status" value="1"/>
</dbReference>
<protein>
    <recommendedName>
        <fullName evidence="11">Exopolygalacturonase-like</fullName>
    </recommendedName>
</protein>
<evidence type="ECO:0000256" key="1">
    <source>
        <dbReference type="ARBA" id="ARBA00004191"/>
    </source>
</evidence>
<dbReference type="AlphaFoldDB" id="A0A2N9IAK8"/>
<evidence type="ECO:0000256" key="9">
    <source>
        <dbReference type="RuleBase" id="RU361169"/>
    </source>
</evidence>
<comment type="subcellular location">
    <subcellularLocation>
        <location evidence="1">Secreted</location>
        <location evidence="1">Cell wall</location>
    </subcellularLocation>
</comment>
<evidence type="ECO:0000256" key="5">
    <source>
        <dbReference type="ARBA" id="ARBA00022801"/>
    </source>
</evidence>
<feature type="active site" evidence="8">
    <location>
        <position position="257"/>
    </location>
</feature>
<dbReference type="InterPro" id="IPR011050">
    <property type="entry name" value="Pectin_lyase_fold/virulence"/>
</dbReference>
<dbReference type="GO" id="GO:0004650">
    <property type="term" value="F:polygalacturonase activity"/>
    <property type="evidence" value="ECO:0007669"/>
    <property type="project" value="InterPro"/>
</dbReference>
<dbReference type="SUPFAM" id="SSF51126">
    <property type="entry name" value="Pectin lyase-like"/>
    <property type="match status" value="1"/>
</dbReference>
<evidence type="ECO:0008006" key="11">
    <source>
        <dbReference type="Google" id="ProtNLM"/>
    </source>
</evidence>
<evidence type="ECO:0000313" key="10">
    <source>
        <dbReference type="EMBL" id="SPD21305.1"/>
    </source>
</evidence>
<reference evidence="10" key="1">
    <citation type="submission" date="2018-02" db="EMBL/GenBank/DDBJ databases">
        <authorList>
            <person name="Cohen D.B."/>
            <person name="Kent A.D."/>
        </authorList>
    </citation>
    <scope>NUCLEOTIDE SEQUENCE</scope>
</reference>
<evidence type="ECO:0000256" key="3">
    <source>
        <dbReference type="ARBA" id="ARBA00022512"/>
    </source>
</evidence>
<keyword evidence="5 9" id="KW-0378">Hydrolase</keyword>
<dbReference type="FunFam" id="2.160.20.10:FF:000004">
    <property type="entry name" value="Pectin lyase-like superfamily protein"/>
    <property type="match status" value="1"/>
</dbReference>
<dbReference type="EMBL" id="OIVN01005190">
    <property type="protein sequence ID" value="SPD21305.1"/>
    <property type="molecule type" value="Genomic_DNA"/>
</dbReference>
<proteinExistence type="inferred from homology"/>